<dbReference type="EMBL" id="JABBWD010000042">
    <property type="protein sequence ID" value="KAG1774339.1"/>
    <property type="molecule type" value="Genomic_DNA"/>
</dbReference>
<sequence length="78" mass="8650">MGCSLILYIIVALCTSAGCRGLCAIHLLSSSCLSVSRTFLKYKPDPPASRQTNAQRICVRHYETGRRLLSPPTLDLRR</sequence>
<evidence type="ECO:0000313" key="3">
    <source>
        <dbReference type="Proteomes" id="UP000714275"/>
    </source>
</evidence>
<gene>
    <name evidence="2" type="ORF">EV702DRAFT_1124850</name>
</gene>
<feature type="signal peptide" evidence="1">
    <location>
        <begin position="1"/>
        <end position="21"/>
    </location>
</feature>
<evidence type="ECO:0000256" key="1">
    <source>
        <dbReference type="SAM" id="SignalP"/>
    </source>
</evidence>
<name>A0A9P6ZPE8_9AGAM</name>
<accession>A0A9P6ZPE8</accession>
<proteinExistence type="predicted"/>
<dbReference type="Proteomes" id="UP000714275">
    <property type="component" value="Unassembled WGS sequence"/>
</dbReference>
<keyword evidence="3" id="KW-1185">Reference proteome</keyword>
<dbReference type="AlphaFoldDB" id="A0A9P6ZPE8"/>
<protein>
    <recommendedName>
        <fullName evidence="4">Secreted protein</fullName>
    </recommendedName>
</protein>
<evidence type="ECO:0000313" key="2">
    <source>
        <dbReference type="EMBL" id="KAG1774339.1"/>
    </source>
</evidence>
<feature type="chain" id="PRO_5040429769" description="Secreted protein" evidence="1">
    <location>
        <begin position="22"/>
        <end position="78"/>
    </location>
</feature>
<comment type="caution">
    <text evidence="2">The sequence shown here is derived from an EMBL/GenBank/DDBJ whole genome shotgun (WGS) entry which is preliminary data.</text>
</comment>
<organism evidence="2 3">
    <name type="scientific">Suillus placidus</name>
    <dbReference type="NCBI Taxonomy" id="48579"/>
    <lineage>
        <taxon>Eukaryota</taxon>
        <taxon>Fungi</taxon>
        <taxon>Dikarya</taxon>
        <taxon>Basidiomycota</taxon>
        <taxon>Agaricomycotina</taxon>
        <taxon>Agaricomycetes</taxon>
        <taxon>Agaricomycetidae</taxon>
        <taxon>Boletales</taxon>
        <taxon>Suillineae</taxon>
        <taxon>Suillaceae</taxon>
        <taxon>Suillus</taxon>
    </lineage>
</organism>
<keyword evidence="1" id="KW-0732">Signal</keyword>
<reference evidence="2" key="1">
    <citation type="journal article" date="2020" name="New Phytol.">
        <title>Comparative genomics reveals dynamic genome evolution in host specialist ectomycorrhizal fungi.</title>
        <authorList>
            <person name="Lofgren L.A."/>
            <person name="Nguyen N.H."/>
            <person name="Vilgalys R."/>
            <person name="Ruytinx J."/>
            <person name="Liao H.L."/>
            <person name="Branco S."/>
            <person name="Kuo A."/>
            <person name="LaButti K."/>
            <person name="Lipzen A."/>
            <person name="Andreopoulos W."/>
            <person name="Pangilinan J."/>
            <person name="Riley R."/>
            <person name="Hundley H."/>
            <person name="Na H."/>
            <person name="Barry K."/>
            <person name="Grigoriev I.V."/>
            <person name="Stajich J.E."/>
            <person name="Kennedy P.G."/>
        </authorList>
    </citation>
    <scope>NUCLEOTIDE SEQUENCE</scope>
    <source>
        <strain evidence="2">DOB743</strain>
    </source>
</reference>
<evidence type="ECO:0008006" key="4">
    <source>
        <dbReference type="Google" id="ProtNLM"/>
    </source>
</evidence>